<dbReference type="PANTHER" id="PTHR46513">
    <property type="entry name" value="VITELLOGENIN RECEPTOR-LIKE PROTEIN-RELATED-RELATED"/>
    <property type="match status" value="1"/>
</dbReference>
<feature type="signal peptide" evidence="1">
    <location>
        <begin position="1"/>
        <end position="27"/>
    </location>
</feature>
<dbReference type="EMBL" id="KI913212">
    <property type="protein sequence ID" value="ETV66403.1"/>
    <property type="molecule type" value="Genomic_DNA"/>
</dbReference>
<feature type="chain" id="PRO_5004840447" description="DUF5050 domain-containing protein" evidence="1">
    <location>
        <begin position="28"/>
        <end position="449"/>
    </location>
</feature>
<dbReference type="SMART" id="SM00135">
    <property type="entry name" value="LY"/>
    <property type="match status" value="3"/>
</dbReference>
<dbReference type="InterPro" id="IPR011042">
    <property type="entry name" value="6-blade_b-propeller_TolB-like"/>
</dbReference>
<dbReference type="OrthoDB" id="72419at2759"/>
<proteinExistence type="predicted"/>
<evidence type="ECO:0000256" key="1">
    <source>
        <dbReference type="SAM" id="SignalP"/>
    </source>
</evidence>
<dbReference type="VEuPathDB" id="FungiDB:H257_17181"/>
<reference evidence="2" key="1">
    <citation type="submission" date="2013-12" db="EMBL/GenBank/DDBJ databases">
        <title>The Genome Sequence of Aphanomyces astaci APO3.</title>
        <authorList>
            <consortium name="The Broad Institute Genomics Platform"/>
            <person name="Russ C."/>
            <person name="Tyler B."/>
            <person name="van West P."/>
            <person name="Dieguez-Uribeondo J."/>
            <person name="Young S.K."/>
            <person name="Zeng Q."/>
            <person name="Gargeya S."/>
            <person name="Fitzgerald M."/>
            <person name="Abouelleil A."/>
            <person name="Alvarado L."/>
            <person name="Chapman S.B."/>
            <person name="Gainer-Dewar J."/>
            <person name="Goldberg J."/>
            <person name="Griggs A."/>
            <person name="Gujja S."/>
            <person name="Hansen M."/>
            <person name="Howarth C."/>
            <person name="Imamovic A."/>
            <person name="Ireland A."/>
            <person name="Larimer J."/>
            <person name="McCowan C."/>
            <person name="Murphy C."/>
            <person name="Pearson M."/>
            <person name="Poon T.W."/>
            <person name="Priest M."/>
            <person name="Roberts A."/>
            <person name="Saif S."/>
            <person name="Shea T."/>
            <person name="Sykes S."/>
            <person name="Wortman J."/>
            <person name="Nusbaum C."/>
            <person name="Birren B."/>
        </authorList>
    </citation>
    <scope>NUCLEOTIDE SEQUENCE [LARGE SCALE GENOMIC DNA]</scope>
    <source>
        <strain evidence="2">APO3</strain>
    </source>
</reference>
<gene>
    <name evidence="2" type="ORF">H257_17181</name>
</gene>
<dbReference type="SUPFAM" id="SSF63825">
    <property type="entry name" value="YWTD domain"/>
    <property type="match status" value="1"/>
</dbReference>
<dbReference type="STRING" id="112090.W4FI25"/>
<dbReference type="GeneID" id="20819177"/>
<evidence type="ECO:0000313" key="2">
    <source>
        <dbReference type="EMBL" id="ETV66403.1"/>
    </source>
</evidence>
<dbReference type="InterPro" id="IPR050778">
    <property type="entry name" value="Cueball_EGF_LRP_Nidogen"/>
</dbReference>
<accession>W4FI25</accession>
<evidence type="ECO:0008006" key="3">
    <source>
        <dbReference type="Google" id="ProtNLM"/>
    </source>
</evidence>
<keyword evidence="1" id="KW-0732">Signal</keyword>
<organism evidence="2">
    <name type="scientific">Aphanomyces astaci</name>
    <name type="common">Crayfish plague agent</name>
    <dbReference type="NCBI Taxonomy" id="112090"/>
    <lineage>
        <taxon>Eukaryota</taxon>
        <taxon>Sar</taxon>
        <taxon>Stramenopiles</taxon>
        <taxon>Oomycota</taxon>
        <taxon>Saprolegniomycetes</taxon>
        <taxon>Saprolegniales</taxon>
        <taxon>Verrucalvaceae</taxon>
        <taxon>Aphanomyces</taxon>
    </lineage>
</organism>
<sequence length="449" mass="48585">MCKIGMMIWVSWVATLCLWMIVVPVRAANVVYYQVQGDDITARYTDTQANTLVGSSAWHKIVGMAVHEARSKLYWSDGNFIWQSNVDGTNKLVFLGAVAQVSWSGHHFGPPGSPLTLTVLSQRCVTILSRTPTEVTCVLRVASLLDPSALQPIATTSVSIASEFGTATGITPGADDLLGLAGYKSPIVKGVTIQVTFPSPHALAVDNIVASSPWLFMSDPKHGRVYQLHVDDASVRVVVAQEWSVQGLSIYGSKLRYTVQSKGAIYALDVSNATSSSAIPTPLVTKLKSPRGIVLDHVNWRLYVAEKGGKIYRVHADGLPFPSMGQRKMVTMERVLGLSTLTRLNGLSLDVPNGVLYWTECSSTNVVARADLSTMERQVVAGGSPDNLNWPRYVHYASQSDALFYAEYGGRISSGPIGGPFDAVVDDVPGATVNSNSMDHRPMHMFALD</sequence>
<protein>
    <recommendedName>
        <fullName evidence="3">DUF5050 domain-containing protein</fullName>
    </recommendedName>
</protein>
<dbReference type="InterPro" id="IPR000033">
    <property type="entry name" value="LDLR_classB_rpt"/>
</dbReference>
<dbReference type="RefSeq" id="XP_009844178.1">
    <property type="nucleotide sequence ID" value="XM_009845876.1"/>
</dbReference>
<name>W4FI25_APHAT</name>
<dbReference type="Gene3D" id="2.120.10.30">
    <property type="entry name" value="TolB, C-terminal domain"/>
    <property type="match status" value="1"/>
</dbReference>
<dbReference type="AlphaFoldDB" id="W4FI25"/>